<evidence type="ECO:0000313" key="6">
    <source>
        <dbReference type="Proteomes" id="UP001596504"/>
    </source>
</evidence>
<sequence>MSGAHPAGGRLPSRLADRFFLAAHTGDDRLAPGILDERLAMGCAAALLGELVLDDEIALAPVVRPSGPGRCPDFLAWTILREVRHGAERDLRGWFELLGNDAGHKVRARLVLVDALREVRPSGGRRGGPLTAWRTVNNQVGSTAEVLERLFTDDDNAARNGMISPSQRLADIVLALLVRETGVLRQIELSKRAAGQGEARMEAWRSRFPPALRALVDELSDLCARSSIRAPW</sequence>
<dbReference type="InterPro" id="IPR038261">
    <property type="entry name" value="GPP34-like_sf"/>
</dbReference>
<dbReference type="InterPro" id="IPR008628">
    <property type="entry name" value="GPP34-like"/>
</dbReference>
<dbReference type="RefSeq" id="WP_380664329.1">
    <property type="nucleotide sequence ID" value="NZ_JBHTCJ010000001.1"/>
</dbReference>
<reference evidence="6" key="1">
    <citation type="journal article" date="2019" name="Int. J. Syst. Evol. Microbiol.">
        <title>The Global Catalogue of Microorganisms (GCM) 10K type strain sequencing project: providing services to taxonomists for standard genome sequencing and annotation.</title>
        <authorList>
            <consortium name="The Broad Institute Genomics Platform"/>
            <consortium name="The Broad Institute Genome Sequencing Center for Infectious Disease"/>
            <person name="Wu L."/>
            <person name="Ma J."/>
        </authorList>
    </citation>
    <scope>NUCLEOTIDE SEQUENCE [LARGE SCALE GENOMIC DNA]</scope>
    <source>
        <strain evidence="6">WLHS5</strain>
    </source>
</reference>
<organism evidence="5 6">
    <name type="scientific">Saccharopolyspora griseoalba</name>
    <dbReference type="NCBI Taxonomy" id="1431848"/>
    <lineage>
        <taxon>Bacteria</taxon>
        <taxon>Bacillati</taxon>
        <taxon>Actinomycetota</taxon>
        <taxon>Actinomycetes</taxon>
        <taxon>Pseudonocardiales</taxon>
        <taxon>Pseudonocardiaceae</taxon>
        <taxon>Saccharopolyspora</taxon>
    </lineage>
</organism>
<comment type="caution">
    <text evidence="5">The sequence shown here is derived from an EMBL/GenBank/DDBJ whole genome shotgun (WGS) entry which is preliminary data.</text>
</comment>
<proteinExistence type="predicted"/>
<evidence type="ECO:0000256" key="1">
    <source>
        <dbReference type="ARBA" id="ARBA00004255"/>
    </source>
</evidence>
<accession>A0ABW2LD99</accession>
<keyword evidence="6" id="KW-1185">Reference proteome</keyword>
<protein>
    <submittedName>
        <fullName evidence="5">GPP34 family phosphoprotein</fullName>
    </submittedName>
</protein>
<evidence type="ECO:0000256" key="2">
    <source>
        <dbReference type="ARBA" id="ARBA00023034"/>
    </source>
</evidence>
<comment type="subcellular location">
    <subcellularLocation>
        <location evidence="1">Golgi apparatus membrane</location>
        <topology evidence="1">Peripheral membrane protein</topology>
        <orientation evidence="1">Cytoplasmic side</orientation>
    </subcellularLocation>
</comment>
<keyword evidence="3" id="KW-0446">Lipid-binding</keyword>
<dbReference type="EMBL" id="JBHTCJ010000001">
    <property type="protein sequence ID" value="MFC7340484.1"/>
    <property type="molecule type" value="Genomic_DNA"/>
</dbReference>
<dbReference type="Proteomes" id="UP001596504">
    <property type="component" value="Unassembled WGS sequence"/>
</dbReference>
<evidence type="ECO:0000256" key="4">
    <source>
        <dbReference type="ARBA" id="ARBA00023136"/>
    </source>
</evidence>
<name>A0ABW2LD99_9PSEU</name>
<gene>
    <name evidence="5" type="ORF">ACFQRI_03605</name>
</gene>
<evidence type="ECO:0000256" key="3">
    <source>
        <dbReference type="ARBA" id="ARBA00023121"/>
    </source>
</evidence>
<evidence type="ECO:0000313" key="5">
    <source>
        <dbReference type="EMBL" id="MFC7340484.1"/>
    </source>
</evidence>
<keyword evidence="4" id="KW-0472">Membrane</keyword>
<dbReference type="Pfam" id="PF05719">
    <property type="entry name" value="GPP34"/>
    <property type="match status" value="1"/>
</dbReference>
<dbReference type="Gene3D" id="1.10.3630.10">
    <property type="entry name" value="yeast vps74-n-term truncation variant domain like"/>
    <property type="match status" value="1"/>
</dbReference>
<keyword evidence="2" id="KW-0333">Golgi apparatus</keyword>